<protein>
    <submittedName>
        <fullName evidence="5">TatD family like protein</fullName>
    </submittedName>
</protein>
<comment type="caution">
    <text evidence="5">The sequence shown here is derived from an EMBL/GenBank/DDBJ whole genome shotgun (WGS) entry which is preliminary data.</text>
</comment>
<dbReference type="InterPro" id="IPR032466">
    <property type="entry name" value="Metal_Hydrolase"/>
</dbReference>
<feature type="non-terminal residue" evidence="5">
    <location>
        <position position="629"/>
    </location>
</feature>
<keyword evidence="2" id="KW-0540">Nuclease</keyword>
<dbReference type="PANTHER" id="PTHR10060">
    <property type="entry name" value="TATD FAMILY DEOXYRIBONUCLEASE"/>
    <property type="match status" value="1"/>
</dbReference>
<evidence type="ECO:0000313" key="5">
    <source>
        <dbReference type="EMBL" id="GKT33000.1"/>
    </source>
</evidence>
<sequence>MKSCLEDKYSLEAGLEAGIVSMGLTHSRKYDFESSSISNESYSGDFSEVQHIIDDDSKPVDGTPVIGCILSDKDTILASTRLQDDLREDFKDYILEAKWERCGDERYPILPYTSHKQAIRTSIRLPVLSNPQNIIQLDECFEGCGKASFFAFSVLLAFHQTIQSILICTLFGKTDIFDSSSPPKYLNITFYTSKGDSIVKHYYFSNKEGYNWYSLPVNVPNVTHFEVICKESIHGAAWCQINSIQIILSEDEQCQCQSGEESEIHDRCPSFKSFCGSKHLISQVSSLLPSISTSLESTSFMLSYLEDEFFQRIISPPFRWNRVVQLFSTSIIRSLSYSDPFQSLFESSIIRNDPRLSCSVNVNKKLLDGEFVQDMGSNTLWSCIQDCLSISFRSLHIPFDYPQNIHSLCFRTDYLKNYPPKLLGISLKTREGIAFSRICSFEMLSGKLIVANREHIVAYGEMGLDFDRLHFAPKQAQLLAFDAQLKLAEELDLPLFLHSRAAESDFLRLLGKYKFPRKGVVHSFTGSAAERDAILKLGFDIGVNGCSLKTEENLRVVRDIPLDRLHLETDAPWCEIRPSHASYKYVKTRFPAKKKEKFVMGQLVKSRNEVCCIIQVAEVISGLLDISMD</sequence>
<keyword evidence="6" id="KW-1185">Reference proteome</keyword>
<reference evidence="5" key="1">
    <citation type="submission" date="2022-03" db="EMBL/GenBank/DDBJ databases">
        <title>Draft genome sequence of Aduncisulcus paluster, a free-living microaerophilic Fornicata.</title>
        <authorList>
            <person name="Yuyama I."/>
            <person name="Kume K."/>
            <person name="Tamura T."/>
            <person name="Inagaki Y."/>
            <person name="Hashimoto T."/>
        </authorList>
    </citation>
    <scope>NUCLEOTIDE SEQUENCE</scope>
    <source>
        <strain evidence="5">NY0171</strain>
    </source>
</reference>
<dbReference type="CDD" id="cd01310">
    <property type="entry name" value="TatD_DNAse"/>
    <property type="match status" value="1"/>
</dbReference>
<dbReference type="InterPro" id="IPR050891">
    <property type="entry name" value="TatD-type_Hydrolase"/>
</dbReference>
<dbReference type="PANTHER" id="PTHR10060:SF15">
    <property type="entry name" value="DEOXYRIBONUCLEASE TATDN1"/>
    <property type="match status" value="1"/>
</dbReference>
<dbReference type="EMBL" id="BQXS01010109">
    <property type="protein sequence ID" value="GKT33000.1"/>
    <property type="molecule type" value="Genomic_DNA"/>
</dbReference>
<accession>A0ABQ5KKG8</accession>
<dbReference type="Gene3D" id="3.20.20.140">
    <property type="entry name" value="Metal-dependent hydrolases"/>
    <property type="match status" value="1"/>
</dbReference>
<comment type="similarity">
    <text evidence="1">Belongs to the metallo-dependent hydrolases superfamily. TatD-type hydrolase family.</text>
</comment>
<evidence type="ECO:0000256" key="2">
    <source>
        <dbReference type="ARBA" id="ARBA00022722"/>
    </source>
</evidence>
<keyword evidence="3" id="KW-0479">Metal-binding</keyword>
<dbReference type="InterPro" id="IPR001130">
    <property type="entry name" value="TatD-like"/>
</dbReference>
<keyword evidence="4" id="KW-0378">Hydrolase</keyword>
<evidence type="ECO:0000256" key="4">
    <source>
        <dbReference type="ARBA" id="ARBA00022801"/>
    </source>
</evidence>
<organism evidence="5 6">
    <name type="scientific">Aduncisulcus paluster</name>
    <dbReference type="NCBI Taxonomy" id="2918883"/>
    <lineage>
        <taxon>Eukaryota</taxon>
        <taxon>Metamonada</taxon>
        <taxon>Carpediemonas-like organisms</taxon>
        <taxon>Aduncisulcus</taxon>
    </lineage>
</organism>
<dbReference type="Proteomes" id="UP001057375">
    <property type="component" value="Unassembled WGS sequence"/>
</dbReference>
<dbReference type="Pfam" id="PF01026">
    <property type="entry name" value="TatD_DNase"/>
    <property type="match status" value="1"/>
</dbReference>
<dbReference type="SUPFAM" id="SSF51556">
    <property type="entry name" value="Metallo-dependent hydrolases"/>
    <property type="match status" value="1"/>
</dbReference>
<evidence type="ECO:0000256" key="1">
    <source>
        <dbReference type="ARBA" id="ARBA00009275"/>
    </source>
</evidence>
<name>A0ABQ5KKG8_9EUKA</name>
<evidence type="ECO:0000313" key="6">
    <source>
        <dbReference type="Proteomes" id="UP001057375"/>
    </source>
</evidence>
<evidence type="ECO:0000256" key="3">
    <source>
        <dbReference type="ARBA" id="ARBA00022723"/>
    </source>
</evidence>
<proteinExistence type="inferred from homology"/>
<gene>
    <name evidence="5" type="ORF">ADUPG1_007030</name>
</gene>